<evidence type="ECO:0000313" key="2">
    <source>
        <dbReference type="Proteomes" id="UP000034085"/>
    </source>
</evidence>
<dbReference type="KEGG" id="cama:F384_22515"/>
<dbReference type="OrthoDB" id="6627939at2"/>
<dbReference type="AlphaFoldDB" id="A0A0F6RHQ6"/>
<name>A0A0F6RHQ6_CITAM</name>
<dbReference type="PATRIC" id="fig|1261127.3.peg.4669"/>
<gene>
    <name evidence="1" type="ORF">F384_22515</name>
</gene>
<protein>
    <submittedName>
        <fullName evidence="1">Uncharacterized protein</fullName>
    </submittedName>
</protein>
<organism evidence="1 2">
    <name type="scientific">Citrobacter amalonaticus Y19</name>
    <dbReference type="NCBI Taxonomy" id="1261127"/>
    <lineage>
        <taxon>Bacteria</taxon>
        <taxon>Pseudomonadati</taxon>
        <taxon>Pseudomonadota</taxon>
        <taxon>Gammaproteobacteria</taxon>
        <taxon>Enterobacterales</taxon>
        <taxon>Enterobacteriaceae</taxon>
        <taxon>Citrobacter</taxon>
    </lineage>
</organism>
<accession>A0A0F6RHQ6</accession>
<dbReference type="HOGENOM" id="CLU_2631795_0_0_6"/>
<dbReference type="RefSeq" id="WP_046493950.1">
    <property type="nucleotide sequence ID" value="NZ_CP011132.1"/>
</dbReference>
<reference evidence="1 2" key="1">
    <citation type="journal article" date="2013" name="Appl. Microbiol. Biotechnol.">
        <title>Glycerol assimilation and production of 1,3-propanediol by Citrobacter amalonaticus Y19.</title>
        <authorList>
            <person name="Ainala S.K."/>
            <person name="Ashok S."/>
            <person name="Ko Y."/>
            <person name="Park S."/>
        </authorList>
    </citation>
    <scope>NUCLEOTIDE SEQUENCE [LARGE SCALE GENOMIC DNA]</scope>
    <source>
        <strain evidence="1 2">Y19</strain>
    </source>
</reference>
<dbReference type="EMBL" id="CP011132">
    <property type="protein sequence ID" value="AKE61138.1"/>
    <property type="molecule type" value="Genomic_DNA"/>
</dbReference>
<dbReference type="Proteomes" id="UP000034085">
    <property type="component" value="Chromosome"/>
</dbReference>
<proteinExistence type="predicted"/>
<evidence type="ECO:0000313" key="1">
    <source>
        <dbReference type="EMBL" id="AKE61138.1"/>
    </source>
</evidence>
<sequence length="77" mass="8804">MADRLIRVNSRVSVMASQVACVEAPEFRDEVRVHLVDGRVENLEFSMRNNRWRAKDRFEQAVNDALSGINTQGENAQ</sequence>